<evidence type="ECO:0000313" key="12">
    <source>
        <dbReference type="EMBL" id="SMX40001.1"/>
    </source>
</evidence>
<dbReference type="OrthoDB" id="9816402at2"/>
<dbReference type="EMBL" id="FXYG01000002">
    <property type="protein sequence ID" value="SMX40001.1"/>
    <property type="molecule type" value="Genomic_DNA"/>
</dbReference>
<evidence type="ECO:0000256" key="1">
    <source>
        <dbReference type="ARBA" id="ARBA00001942"/>
    </source>
</evidence>
<gene>
    <name evidence="12" type="primary">nasA</name>
    <name evidence="12" type="ORF">RUA8715_01521</name>
</gene>
<dbReference type="CDD" id="cd02791">
    <property type="entry name" value="MopB_CT_Nitrate-R-NapA-like"/>
    <property type="match status" value="1"/>
</dbReference>
<evidence type="ECO:0000256" key="10">
    <source>
        <dbReference type="ARBA" id="ARBA00023063"/>
    </source>
</evidence>
<dbReference type="InterPro" id="IPR009010">
    <property type="entry name" value="Asp_de-COase-like_dom_sf"/>
</dbReference>
<dbReference type="InterPro" id="IPR006656">
    <property type="entry name" value="Mopterin_OxRdtase"/>
</dbReference>
<dbReference type="GO" id="GO:0043546">
    <property type="term" value="F:molybdopterin cofactor binding"/>
    <property type="evidence" value="ECO:0007669"/>
    <property type="project" value="InterPro"/>
</dbReference>
<protein>
    <submittedName>
        <fullName evidence="12">Nitrate reductase</fullName>
        <ecNumber evidence="12">1.7.99.4</ecNumber>
    </submittedName>
</protein>
<evidence type="ECO:0000256" key="9">
    <source>
        <dbReference type="ARBA" id="ARBA00023014"/>
    </source>
</evidence>
<dbReference type="InterPro" id="IPR006963">
    <property type="entry name" value="Mopterin_OxRdtase_4Fe-4S_dom"/>
</dbReference>
<comment type="cofactor">
    <cofactor evidence="2">
        <name>[4Fe-4S] cluster</name>
        <dbReference type="ChEBI" id="CHEBI:49883"/>
    </cofactor>
</comment>
<dbReference type="SUPFAM" id="SSF50692">
    <property type="entry name" value="ADC-like"/>
    <property type="match status" value="1"/>
</dbReference>
<dbReference type="Pfam" id="PF04879">
    <property type="entry name" value="Molybdop_Fe4S4"/>
    <property type="match status" value="1"/>
</dbReference>
<dbReference type="GO" id="GO:0045333">
    <property type="term" value="P:cellular respiration"/>
    <property type="evidence" value="ECO:0007669"/>
    <property type="project" value="UniProtKB-ARBA"/>
</dbReference>
<keyword evidence="7 12" id="KW-0560">Oxidoreductase</keyword>
<keyword evidence="13" id="KW-1185">Reference proteome</keyword>
<dbReference type="SUPFAM" id="SSF53706">
    <property type="entry name" value="Formate dehydrogenase/DMSO reductase, domains 1-3"/>
    <property type="match status" value="1"/>
</dbReference>
<keyword evidence="4" id="KW-0004">4Fe-4S</keyword>
<dbReference type="GO" id="GO:0042128">
    <property type="term" value="P:nitrate assimilation"/>
    <property type="evidence" value="ECO:0007669"/>
    <property type="project" value="UniProtKB-KW"/>
</dbReference>
<dbReference type="InterPro" id="IPR041854">
    <property type="entry name" value="BFD-like_2Fe2S-bd_dom_sf"/>
</dbReference>
<evidence type="ECO:0000256" key="7">
    <source>
        <dbReference type="ARBA" id="ARBA00023002"/>
    </source>
</evidence>
<dbReference type="PROSITE" id="PS51669">
    <property type="entry name" value="4FE4S_MOW_BIS_MGD"/>
    <property type="match status" value="1"/>
</dbReference>
<dbReference type="InterPro" id="IPR050123">
    <property type="entry name" value="Prok_molybdopt-oxidoreductase"/>
</dbReference>
<name>A0A238KAW4_9RHOB</name>
<reference evidence="13" key="1">
    <citation type="submission" date="2017-05" db="EMBL/GenBank/DDBJ databases">
        <authorList>
            <person name="Rodrigo-Torres L."/>
            <person name="Arahal R. D."/>
            <person name="Lucena T."/>
        </authorList>
    </citation>
    <scope>NUCLEOTIDE SEQUENCE [LARGE SCALE GENOMIC DNA]</scope>
    <source>
        <strain evidence="13">CECT 8715</strain>
    </source>
</reference>
<evidence type="ECO:0000256" key="3">
    <source>
        <dbReference type="ARBA" id="ARBA00008747"/>
    </source>
</evidence>
<dbReference type="Pfam" id="PF04324">
    <property type="entry name" value="Fer2_BFD"/>
    <property type="match status" value="1"/>
</dbReference>
<dbReference type="InterPro" id="IPR006657">
    <property type="entry name" value="MoPterin_dinucl-bd_dom"/>
</dbReference>
<dbReference type="GO" id="GO:0046872">
    <property type="term" value="F:metal ion binding"/>
    <property type="evidence" value="ECO:0007669"/>
    <property type="project" value="UniProtKB-KW"/>
</dbReference>
<dbReference type="GO" id="GO:0016491">
    <property type="term" value="F:oxidoreductase activity"/>
    <property type="evidence" value="ECO:0007669"/>
    <property type="project" value="UniProtKB-KW"/>
</dbReference>
<dbReference type="Gene3D" id="2.20.25.90">
    <property type="entry name" value="ADC-like domains"/>
    <property type="match status" value="1"/>
</dbReference>
<sequence>MDGSNLPEVRSTCAYCGVGCGVLLRPDGAGGLTVRGDPDHPANFGRLCSKGTALGETVGLDHRLLAPRAFGRDLGWDDALQLVADRFRETIAAHGPDSVAFYVSGQLLTEDYYVANKLMKGFIGSANIDTNSRLCMASTVAGHKRAFGTDTVPGTYEDLDQADLVVLVGSNLAWCHPVLYQRVLAARQARGTRIVVIDPRRTASCDQADLHLALNPGSDVALFNGLLTEIHRRGAVDPDFVKQTSGLEAALETAGNDQISETGLPAEKRAAFFDLWINTPRVVTVFSQGVNQSSSGTDKVNAILNCHLATGRIGRPGMGPFSVTGQPNAMGGREVGGLANTLACHLDIENADHRAAVQAYWQSPAIPQSSGLKAVDMFRAVEDGQIKALWIIHTNPAVTMPEAGRVTRAIAACPFTVVSDLTLHTDTARLADVVLPAAGWAEKNGTVTNSDRTISRQRAVLQPPGQARPDWDILAEVGRRMGWKTAFDYASPAEIFREYAAMSQIAARFGKDLDISGFSDIDEAGYAELEPTRWPLGRKRAGGRFFGDGHFFHSDRKARIVPVGHRRPAALPGQQYPFVMNTGRTRDQWHTMTRTGLSARLSAHLAEPFVDIHPQDAAREGISSADLVEVTSRIGRGIFRARITQDVRIGHVFAPIHWTAETAPSGRVDMLVPGTTDPISGQPESKATPVSISVMQAAWYAFAVSRRPLLTPSVAYRATVRTDNGYRTELADHARIQDWEQTAREWFALADTDAVTAGDPARGSFRIALSQDGCLQAALFVSPRPLPLMRDYLATMPDIPPAQVLTGRGPADAKDTGPIICACFGVGLKTIVDAISCGQAMSVDAIGAALNAGRNCGSCRPELGALIDRHAPDAADNPSRQLQGDVA</sequence>
<keyword evidence="10" id="KW-0534">Nitrate assimilation</keyword>
<dbReference type="Gene3D" id="3.40.50.740">
    <property type="match status" value="1"/>
</dbReference>
<dbReference type="InterPro" id="IPR007419">
    <property type="entry name" value="BFD-like_2Fe2S-bd_dom"/>
</dbReference>
<dbReference type="RefSeq" id="WP_093963085.1">
    <property type="nucleotide sequence ID" value="NZ_FXYG01000002.1"/>
</dbReference>
<organism evidence="12 13">
    <name type="scientific">Ruegeria arenilitoris</name>
    <dbReference type="NCBI Taxonomy" id="1173585"/>
    <lineage>
        <taxon>Bacteria</taxon>
        <taxon>Pseudomonadati</taxon>
        <taxon>Pseudomonadota</taxon>
        <taxon>Alphaproteobacteria</taxon>
        <taxon>Rhodobacterales</taxon>
        <taxon>Roseobacteraceae</taxon>
        <taxon>Ruegeria</taxon>
    </lineage>
</organism>
<evidence type="ECO:0000256" key="8">
    <source>
        <dbReference type="ARBA" id="ARBA00023004"/>
    </source>
</evidence>
<dbReference type="Pfam" id="PF01568">
    <property type="entry name" value="Molydop_binding"/>
    <property type="match status" value="1"/>
</dbReference>
<keyword evidence="8" id="KW-0408">Iron</keyword>
<evidence type="ECO:0000256" key="2">
    <source>
        <dbReference type="ARBA" id="ARBA00001966"/>
    </source>
</evidence>
<keyword evidence="5" id="KW-0500">Molybdenum</keyword>
<keyword evidence="6" id="KW-0479">Metal-binding</keyword>
<dbReference type="GO" id="GO:0016020">
    <property type="term" value="C:membrane"/>
    <property type="evidence" value="ECO:0007669"/>
    <property type="project" value="TreeGrafter"/>
</dbReference>
<evidence type="ECO:0000313" key="13">
    <source>
        <dbReference type="Proteomes" id="UP000202485"/>
    </source>
</evidence>
<dbReference type="EC" id="1.7.99.4" evidence="12"/>
<dbReference type="Pfam" id="PF00384">
    <property type="entry name" value="Molybdopterin"/>
    <property type="match status" value="1"/>
</dbReference>
<dbReference type="Gene3D" id="1.10.10.1100">
    <property type="entry name" value="BFD-like [2Fe-2S]-binding domain"/>
    <property type="match status" value="1"/>
</dbReference>
<comment type="similarity">
    <text evidence="3">Belongs to the prokaryotic molybdopterin-containing oxidoreductase family. NasA/NapA/NarB subfamily.</text>
</comment>
<dbReference type="GO" id="GO:1990204">
    <property type="term" value="C:oxidoreductase complex"/>
    <property type="evidence" value="ECO:0007669"/>
    <property type="project" value="UniProtKB-ARBA"/>
</dbReference>
<dbReference type="PANTHER" id="PTHR43105:SF9">
    <property type="entry name" value="NADPH-FE(3+) OXIDOREDUCTASE SUBUNIT ALPHA"/>
    <property type="match status" value="1"/>
</dbReference>
<comment type="cofactor">
    <cofactor evidence="1">
        <name>Mo-bis(molybdopterin guanine dinucleotide)</name>
        <dbReference type="ChEBI" id="CHEBI:60539"/>
    </cofactor>
</comment>
<dbReference type="SMART" id="SM00926">
    <property type="entry name" value="Molybdop_Fe4S4"/>
    <property type="match status" value="1"/>
</dbReference>
<evidence type="ECO:0000256" key="5">
    <source>
        <dbReference type="ARBA" id="ARBA00022505"/>
    </source>
</evidence>
<evidence type="ECO:0000256" key="6">
    <source>
        <dbReference type="ARBA" id="ARBA00022723"/>
    </source>
</evidence>
<dbReference type="CDD" id="cd02754">
    <property type="entry name" value="MopB_Nitrate-R-NapA-like"/>
    <property type="match status" value="1"/>
</dbReference>
<dbReference type="InterPro" id="IPR041957">
    <property type="entry name" value="CT_Nitrate-R-NapA-like"/>
</dbReference>
<dbReference type="Gene3D" id="3.40.228.10">
    <property type="entry name" value="Dimethylsulfoxide Reductase, domain 2"/>
    <property type="match status" value="1"/>
</dbReference>
<dbReference type="Gene3D" id="2.40.40.20">
    <property type="match status" value="1"/>
</dbReference>
<dbReference type="AlphaFoldDB" id="A0A238KAW4"/>
<dbReference type="Proteomes" id="UP000202485">
    <property type="component" value="Unassembled WGS sequence"/>
</dbReference>
<evidence type="ECO:0000256" key="4">
    <source>
        <dbReference type="ARBA" id="ARBA00022485"/>
    </source>
</evidence>
<proteinExistence type="inferred from homology"/>
<accession>A0A238KAW4</accession>
<evidence type="ECO:0000259" key="11">
    <source>
        <dbReference type="PROSITE" id="PS51669"/>
    </source>
</evidence>
<dbReference type="GO" id="GO:0051539">
    <property type="term" value="F:4 iron, 4 sulfur cluster binding"/>
    <property type="evidence" value="ECO:0007669"/>
    <property type="project" value="UniProtKB-KW"/>
</dbReference>
<dbReference type="PANTHER" id="PTHR43105">
    <property type="entry name" value="RESPIRATORY NITRATE REDUCTASE"/>
    <property type="match status" value="1"/>
</dbReference>
<keyword evidence="9" id="KW-0411">Iron-sulfur</keyword>
<feature type="domain" description="4Fe-4S Mo/W bis-MGD-type" evidence="11">
    <location>
        <begin position="6"/>
        <end position="62"/>
    </location>
</feature>